<accession>A3GH03</accession>
<dbReference type="InParanoid" id="A3GH03"/>
<comment type="caution">
    <text evidence="3">The sequence shown here is derived from an EMBL/GenBank/DDBJ whole genome shotgun (WGS) entry which is preliminary data.</text>
</comment>
<dbReference type="GeneID" id="4851552"/>
<dbReference type="OrthoDB" id="4020357at2759"/>
<dbReference type="OMA" id="KMARYEN"/>
<sequence length="619" mass="71756">MSSLREKYEKSKKLGYVPRDIPSIYPALGTSSDRYSSDFKDKQTFHNNVNIDRFTYPATEKPSYTSRFPEYGSYLSSRHSLQKEREFEREKENSYLPGTFLAPQEFQNASSYKSSLAKSSIPNRRFDSKSSNFYDSDMRNVGVSSNMNYANREVRRSHLNKTMSPIKTLRNSNSSLRQPSGLYKVLDSTPSRSRTITDNGNFRKSNGIYKNREPSRRSQTGLLSKLRSYLNTFSIDKVESDNSSVNILKDSARKVLNINSVDGDEKRYEKRVTFQDPVPSASVSSSRSLDRLLENDEIDDTISNTRALSAMLEEKRKVEVEQELRDLKQALIDEGDKRARLIREHEVSTKQIQRQYQATIVELEDRILKLMRENESKIDKKELSKEYESLLVQQQESNRRIQNLESSNEELRQQLQQRSQELKMARYENQFKSELKSVMEKYESKENELILNGRNIQHQIERCESEFSKLDWSVRARHELSSEVAINSEKISESIGRALSGLRESNTEGLAPSAEFEQVYSTINSLLTTAIPKNKKRVEDLDLKIATLDSKRRSHDGLARLYQRKYSVLNKLRVLNQIEQEAAQLGEYLEDSQVIGHFEKDVVSGFYSKFKLELRNTCF</sequence>
<dbReference type="KEGG" id="pic:PICST_28803"/>
<evidence type="ECO:0000256" key="1">
    <source>
        <dbReference type="SAM" id="Coils"/>
    </source>
</evidence>
<evidence type="ECO:0000313" key="3">
    <source>
        <dbReference type="EMBL" id="EAZ63625.2"/>
    </source>
</evidence>
<name>A3GH03_PICST</name>
<feature type="coiled-coil region" evidence="1">
    <location>
        <begin position="310"/>
        <end position="448"/>
    </location>
</feature>
<keyword evidence="4" id="KW-1185">Reference proteome</keyword>
<evidence type="ECO:0000256" key="2">
    <source>
        <dbReference type="SAM" id="MobiDB-lite"/>
    </source>
</evidence>
<keyword evidence="1" id="KW-0175">Coiled coil</keyword>
<gene>
    <name evidence="3" type="ORF">PICST_28803</name>
</gene>
<proteinExistence type="predicted"/>
<dbReference type="AlphaFoldDB" id="A3GH03"/>
<dbReference type="EMBL" id="AAVQ01000001">
    <property type="protein sequence ID" value="EAZ63625.2"/>
    <property type="molecule type" value="Genomic_DNA"/>
</dbReference>
<evidence type="ECO:0000313" key="4">
    <source>
        <dbReference type="Proteomes" id="UP000002258"/>
    </source>
</evidence>
<dbReference type="RefSeq" id="XP_001387648.2">
    <property type="nucleotide sequence ID" value="XM_001387611.1"/>
</dbReference>
<reference evidence="3 4" key="1">
    <citation type="journal article" date="2007" name="Nat. Biotechnol.">
        <title>Genome sequence of the lignocellulose-bioconverting and xylose-fermenting yeast Pichia stipitis.</title>
        <authorList>
            <person name="Jeffries T.W."/>
            <person name="Grigoriev I.V."/>
            <person name="Grimwood J."/>
            <person name="Laplaza J.M."/>
            <person name="Aerts A."/>
            <person name="Salamov A."/>
            <person name="Schmutz J."/>
            <person name="Lindquist E."/>
            <person name="Dehal P."/>
            <person name="Shapiro H."/>
            <person name="Jin Y.S."/>
            <person name="Passoth V."/>
            <person name="Richardson P.M."/>
        </authorList>
    </citation>
    <scope>NUCLEOTIDE SEQUENCE [LARGE SCALE GENOMIC DNA]</scope>
    <source>
        <strain evidence="4">ATCC 58785 / CBS 6054 / NBRC 10063 / NRRL Y-11545</strain>
    </source>
</reference>
<dbReference type="eggNOG" id="ENOG502RW7Z">
    <property type="taxonomic scope" value="Eukaryota"/>
</dbReference>
<dbReference type="Proteomes" id="UP000002258">
    <property type="component" value="Chromosome 1"/>
</dbReference>
<feature type="compositionally biased region" description="Polar residues" evidence="2">
    <location>
        <begin position="188"/>
        <end position="203"/>
    </location>
</feature>
<feature type="region of interest" description="Disordered" evidence="2">
    <location>
        <begin position="170"/>
        <end position="203"/>
    </location>
</feature>
<dbReference type="HOGENOM" id="CLU_441530_0_0_1"/>
<organism evidence="3 4">
    <name type="scientific">Scheffersomyces stipitis (strain ATCC 58785 / CBS 6054 / NBRC 10063 / NRRL Y-11545)</name>
    <name type="common">Yeast</name>
    <name type="synonym">Pichia stipitis</name>
    <dbReference type="NCBI Taxonomy" id="322104"/>
    <lineage>
        <taxon>Eukaryota</taxon>
        <taxon>Fungi</taxon>
        <taxon>Dikarya</taxon>
        <taxon>Ascomycota</taxon>
        <taxon>Saccharomycotina</taxon>
        <taxon>Pichiomycetes</taxon>
        <taxon>Debaryomycetaceae</taxon>
        <taxon>Scheffersomyces</taxon>
    </lineage>
</organism>
<protein>
    <submittedName>
        <fullName evidence="3">Uncharacterized protein</fullName>
    </submittedName>
</protein>